<feature type="transmembrane region" description="Helical" evidence="6">
    <location>
        <begin position="851"/>
        <end position="869"/>
    </location>
</feature>
<comment type="subcellular location">
    <subcellularLocation>
        <location evidence="1">Cell membrane</location>
        <topology evidence="1">Multi-pass membrane protein</topology>
    </subcellularLocation>
</comment>
<dbReference type="AlphaFoldDB" id="A0A075H445"/>
<feature type="transmembrane region" description="Helical" evidence="6">
    <location>
        <begin position="366"/>
        <end position="388"/>
    </location>
</feature>
<feature type="transmembrane region" description="Helical" evidence="6">
    <location>
        <begin position="804"/>
        <end position="822"/>
    </location>
</feature>
<feature type="transmembrane region" description="Helical" evidence="6">
    <location>
        <begin position="499"/>
        <end position="523"/>
    </location>
</feature>
<keyword evidence="5 6" id="KW-0472">Membrane</keyword>
<feature type="transmembrane region" description="Helical" evidence="6">
    <location>
        <begin position="543"/>
        <end position="566"/>
    </location>
</feature>
<dbReference type="InterPro" id="IPR004869">
    <property type="entry name" value="MMPL_dom"/>
</dbReference>
<feature type="transmembrane region" description="Helical" evidence="6">
    <location>
        <begin position="925"/>
        <end position="950"/>
    </location>
</feature>
<accession>A0A075H445</accession>
<dbReference type="SUPFAM" id="SSF82866">
    <property type="entry name" value="Multidrug efflux transporter AcrB transmembrane domain"/>
    <property type="match status" value="2"/>
</dbReference>
<dbReference type="PANTHER" id="PTHR33406">
    <property type="entry name" value="MEMBRANE PROTEIN MJ1562-RELATED"/>
    <property type="match status" value="1"/>
</dbReference>
<feature type="transmembrane region" description="Helical" evidence="6">
    <location>
        <begin position="827"/>
        <end position="845"/>
    </location>
</feature>
<evidence type="ECO:0000259" key="7">
    <source>
        <dbReference type="PROSITE" id="PS50156"/>
    </source>
</evidence>
<proteinExistence type="predicted"/>
<keyword evidence="3 6" id="KW-0812">Transmembrane</keyword>
<keyword evidence="2" id="KW-1003">Cell membrane</keyword>
<feature type="transmembrane region" description="Helical" evidence="6">
    <location>
        <begin position="394"/>
        <end position="415"/>
    </location>
</feature>
<feature type="transmembrane region" description="Helical" evidence="6">
    <location>
        <begin position="345"/>
        <end position="361"/>
    </location>
</feature>
<dbReference type="InterPro" id="IPR000731">
    <property type="entry name" value="SSD"/>
</dbReference>
<feature type="domain" description="SSD" evidence="7">
    <location>
        <begin position="848"/>
        <end position="950"/>
    </location>
</feature>
<feature type="transmembrane region" description="Helical" evidence="6">
    <location>
        <begin position="468"/>
        <end position="487"/>
    </location>
</feature>
<reference evidence="8" key="1">
    <citation type="journal article" date="2014" name="Genome Biol. Evol.">
        <title>Pangenome evidence for extensive interdomain horizontal transfer affecting lineage core and shell genes in uncultured planktonic thaumarchaeota and euryarchaeota.</title>
        <authorList>
            <person name="Deschamps P."/>
            <person name="Zivanovic Y."/>
            <person name="Moreira D."/>
            <person name="Rodriguez-Valera F."/>
            <person name="Lopez-Garcia P."/>
        </authorList>
    </citation>
    <scope>NUCLEOTIDE SEQUENCE</scope>
</reference>
<evidence type="ECO:0000256" key="3">
    <source>
        <dbReference type="ARBA" id="ARBA00022692"/>
    </source>
</evidence>
<keyword evidence="4 6" id="KW-1133">Transmembrane helix</keyword>
<dbReference type="PROSITE" id="PS50156">
    <property type="entry name" value="SSD"/>
    <property type="match status" value="1"/>
</dbReference>
<evidence type="ECO:0000256" key="1">
    <source>
        <dbReference type="ARBA" id="ARBA00004651"/>
    </source>
</evidence>
<dbReference type="GO" id="GO:0005886">
    <property type="term" value="C:plasma membrane"/>
    <property type="evidence" value="ECO:0007669"/>
    <property type="project" value="UniProtKB-SubCell"/>
</dbReference>
<evidence type="ECO:0000313" key="8">
    <source>
        <dbReference type="EMBL" id="AIF08713.1"/>
    </source>
</evidence>
<evidence type="ECO:0000256" key="4">
    <source>
        <dbReference type="ARBA" id="ARBA00022989"/>
    </source>
</evidence>
<dbReference type="EMBL" id="KF900839">
    <property type="protein sequence ID" value="AIF08713.1"/>
    <property type="molecule type" value="Genomic_DNA"/>
</dbReference>
<dbReference type="Gene3D" id="1.20.1640.10">
    <property type="entry name" value="Multidrug efflux transporter AcrB transmembrane domain"/>
    <property type="match status" value="2"/>
</dbReference>
<organism evidence="8">
    <name type="scientific">uncultured marine group II/III euryarchaeote KM3_31_G10</name>
    <dbReference type="NCBI Taxonomy" id="1456433"/>
    <lineage>
        <taxon>Archaea</taxon>
        <taxon>Methanobacteriati</taxon>
        <taxon>Methanobacteriota</taxon>
        <taxon>environmental samples</taxon>
    </lineage>
</organism>
<dbReference type="InterPro" id="IPR050545">
    <property type="entry name" value="Mycobact_MmpL"/>
</dbReference>
<dbReference type="Pfam" id="PF03176">
    <property type="entry name" value="MMPL"/>
    <property type="match status" value="2"/>
</dbReference>
<feature type="transmembrane region" description="Helical" evidence="6">
    <location>
        <begin position="900"/>
        <end position="919"/>
    </location>
</feature>
<evidence type="ECO:0000256" key="5">
    <source>
        <dbReference type="ARBA" id="ARBA00023136"/>
    </source>
</evidence>
<evidence type="ECO:0000256" key="2">
    <source>
        <dbReference type="ARBA" id="ARBA00022475"/>
    </source>
</evidence>
<name>A0A075H445_9EURY</name>
<dbReference type="PANTHER" id="PTHR33406:SF12">
    <property type="entry name" value="BLR2997 PROTEIN"/>
    <property type="match status" value="1"/>
</dbReference>
<evidence type="ECO:0000256" key="6">
    <source>
        <dbReference type="SAM" id="Phobius"/>
    </source>
</evidence>
<sequence>MMGISDEISARLAEVGAWVHSFAGGQVERFYRTILRSPGPIVIVMVLLTLLVGKDALDFGQQINGDVEVYLPDGAPSTELLLTVREQWSTDIVIVYVHTDNSIADEDLRGDENVTSVEILQQMSFIEGDDDNRDQGRYARGIDWNKEDRGTQDGVVWILSASQMIKESNSAPTRFSCAVEKYGVPLVASDDCPLASTDPRDTYVIPDNQDQVNNSVENLGSALDSLVRDTNGDGVWDTAVIVMGIRFDMGGTDIDTRSDPDGNEILDHKAFIQHLKSVIIDCSKNPTISQQFDDPLCGRDYAGIELSSMPQEWETMTTRQAMTVTGLTPVLHDVSDAIYLELEKMLPISLGFVCLAMIVLHRNPKVIIICGTPIVLSLAVTFGTTVLLDIMLTPMIIAAGPILIGLGVDYSLHLINRIEETRNEMLEEGAEEAWRASRDGREVGDLDPWDKELYLDATVHSVMTTGHAVLLSAVTTIVGFSVLAWAWLVPIQPMRTVGITLVLGITCTFFFSIILVPTLGWLVRYRKTGGKELEKVWQKIGEVPVRGAWVVLIVVLLISGAGAWILGAELGKDITGSSDEVPPGLESYETLAEYSQVFEGGQTSMFIINATDRGVQDDIAPIRHIEVLDSIEFIQEERIDHVANTTTISLVTILKAIHIEFNVSGQEVYDRTLWQMLHSTCWDDPAQVECVTSGDIIFTSLTTREAMINVAFDTLSYEIRSMLMNEPQTNLGETKTLVYVNQPYIQLSTASQLRDKIDEYLSEGGCDGPMDCHALNADQVKNSLLTGGLPVSLDINKGIHDAQIDSTLATMVVLLIAMTFLFRSFRLSIFTMTAVGVVVLWQPLLMRGGDVNVNVFTAMISTIVFGIGVDDSIHVMDRIREEGETPGGIVKAVARTGQTIFETTVTTCAGLAAGLTVAIPGLRNFFTLMMMLIFFALLTSSILLPALLVATKTIIAAIRGDENWQDYDEPVHLAEQTMDAELT</sequence>
<protein>
    <submittedName>
        <fullName evidence="8">RND superfamily transporter</fullName>
    </submittedName>
</protein>